<keyword evidence="4" id="KW-0804">Transcription</keyword>
<dbReference type="GO" id="GO:0003677">
    <property type="term" value="F:DNA binding"/>
    <property type="evidence" value="ECO:0007669"/>
    <property type="project" value="UniProtKB-KW"/>
</dbReference>
<evidence type="ECO:0000256" key="2">
    <source>
        <dbReference type="ARBA" id="ARBA00023015"/>
    </source>
</evidence>
<dbReference type="InterPro" id="IPR000551">
    <property type="entry name" value="MerR-type_HTH_dom"/>
</dbReference>
<dbReference type="GO" id="GO:0003700">
    <property type="term" value="F:DNA-binding transcription factor activity"/>
    <property type="evidence" value="ECO:0007669"/>
    <property type="project" value="InterPro"/>
</dbReference>
<dbReference type="InterPro" id="IPR047057">
    <property type="entry name" value="MerR_fam"/>
</dbReference>
<name>A0A9X1WW17_9BACL</name>
<protein>
    <submittedName>
        <fullName evidence="6">MerR family DNA-binding transcriptional regulator</fullName>
    </submittedName>
</protein>
<dbReference type="SMART" id="SM00422">
    <property type="entry name" value="HTH_MERR"/>
    <property type="match status" value="2"/>
</dbReference>
<accession>A0A9X1WW17</accession>
<sequence length="235" mass="26803">MNRLLRPADIAKQLGISTSSLRNYETRGLVPPARRAPNGYREYTSEHAAYFECIVAMSPGFGMEITSSVLSLLQRKELGEALWLLNDAQAATHEDRKMLDEAEGLLVQIKEEQRGDSNWKTIGEMATATNLSASTLRYWEKEGYIQSARNNETNHYRHYDLFQAVKIWLLKSTQNAVYSSDVVLLKQAIAKLPEGDLHTLQSVIETARKALVQRNREQLWGLNRLYQLCTVLKLF</sequence>
<organism evidence="6 7">
    <name type="scientific">Paenibacillus mangrovi</name>
    <dbReference type="NCBI Taxonomy" id="2931978"/>
    <lineage>
        <taxon>Bacteria</taxon>
        <taxon>Bacillati</taxon>
        <taxon>Bacillota</taxon>
        <taxon>Bacilli</taxon>
        <taxon>Bacillales</taxon>
        <taxon>Paenibacillaceae</taxon>
        <taxon>Paenibacillus</taxon>
    </lineage>
</organism>
<evidence type="ECO:0000313" key="7">
    <source>
        <dbReference type="Proteomes" id="UP001139347"/>
    </source>
</evidence>
<dbReference type="PANTHER" id="PTHR30204">
    <property type="entry name" value="REDOX-CYCLING DRUG-SENSING TRANSCRIPTIONAL ACTIVATOR SOXR"/>
    <property type="match status" value="1"/>
</dbReference>
<dbReference type="Pfam" id="PF00376">
    <property type="entry name" value="MerR"/>
    <property type="match status" value="2"/>
</dbReference>
<dbReference type="RefSeq" id="WP_244730504.1">
    <property type="nucleotide sequence ID" value="NZ_JALIRP010000016.1"/>
</dbReference>
<dbReference type="Gene3D" id="1.10.1660.10">
    <property type="match status" value="2"/>
</dbReference>
<evidence type="ECO:0000256" key="1">
    <source>
        <dbReference type="ARBA" id="ARBA00022491"/>
    </source>
</evidence>
<dbReference type="PROSITE" id="PS50937">
    <property type="entry name" value="HTH_MERR_2"/>
    <property type="match status" value="2"/>
</dbReference>
<gene>
    <name evidence="6" type="ORF">MUG84_24935</name>
</gene>
<reference evidence="6" key="1">
    <citation type="submission" date="2022-04" db="EMBL/GenBank/DDBJ databases">
        <title>Paenibacillus mangrovi sp. nov., a novel endophytic bacterium isolated from bark of Kandelia candel.</title>
        <authorList>
            <person name="Tuo L."/>
        </authorList>
    </citation>
    <scope>NUCLEOTIDE SEQUENCE</scope>
    <source>
        <strain evidence="6">KQZ6P-2</strain>
    </source>
</reference>
<dbReference type="PROSITE" id="PS00552">
    <property type="entry name" value="HTH_MERR_1"/>
    <property type="match status" value="1"/>
</dbReference>
<dbReference type="PANTHER" id="PTHR30204:SF69">
    <property type="entry name" value="MERR-FAMILY TRANSCRIPTIONAL REGULATOR"/>
    <property type="match status" value="1"/>
</dbReference>
<feature type="domain" description="HTH merR-type" evidence="5">
    <location>
        <begin position="4"/>
        <end position="47"/>
    </location>
</feature>
<keyword evidence="2" id="KW-0805">Transcription regulation</keyword>
<keyword evidence="1" id="KW-0678">Repressor</keyword>
<dbReference type="SUPFAM" id="SSF46955">
    <property type="entry name" value="Putative DNA-binding domain"/>
    <property type="match status" value="2"/>
</dbReference>
<feature type="domain" description="HTH merR-type" evidence="5">
    <location>
        <begin position="121"/>
        <end position="150"/>
    </location>
</feature>
<dbReference type="AlphaFoldDB" id="A0A9X1WW17"/>
<keyword evidence="7" id="KW-1185">Reference proteome</keyword>
<comment type="caution">
    <text evidence="6">The sequence shown here is derived from an EMBL/GenBank/DDBJ whole genome shotgun (WGS) entry which is preliminary data.</text>
</comment>
<dbReference type="InterPro" id="IPR009061">
    <property type="entry name" value="DNA-bd_dom_put_sf"/>
</dbReference>
<evidence type="ECO:0000256" key="3">
    <source>
        <dbReference type="ARBA" id="ARBA00023125"/>
    </source>
</evidence>
<proteinExistence type="predicted"/>
<evidence type="ECO:0000256" key="4">
    <source>
        <dbReference type="ARBA" id="ARBA00023163"/>
    </source>
</evidence>
<evidence type="ECO:0000313" key="6">
    <source>
        <dbReference type="EMBL" id="MCJ8014935.1"/>
    </source>
</evidence>
<dbReference type="Proteomes" id="UP001139347">
    <property type="component" value="Unassembled WGS sequence"/>
</dbReference>
<evidence type="ECO:0000259" key="5">
    <source>
        <dbReference type="PROSITE" id="PS50937"/>
    </source>
</evidence>
<dbReference type="EMBL" id="JALIRP010000016">
    <property type="protein sequence ID" value="MCJ8014935.1"/>
    <property type="molecule type" value="Genomic_DNA"/>
</dbReference>
<keyword evidence="3 6" id="KW-0238">DNA-binding</keyword>